<feature type="domain" description="PHR" evidence="1">
    <location>
        <begin position="233"/>
        <end position="380"/>
    </location>
</feature>
<evidence type="ECO:0000259" key="1">
    <source>
        <dbReference type="Pfam" id="PF08005"/>
    </source>
</evidence>
<dbReference type="GO" id="GO:0008582">
    <property type="term" value="P:regulation of synaptic assembly at neuromuscular junction"/>
    <property type="evidence" value="ECO:0007669"/>
    <property type="project" value="TreeGrafter"/>
</dbReference>
<dbReference type="InterPro" id="IPR012983">
    <property type="entry name" value="PHR"/>
</dbReference>
<name>A0A183CXP0_9BILA</name>
<dbReference type="GO" id="GO:0007411">
    <property type="term" value="P:axon guidance"/>
    <property type="evidence" value="ECO:0007669"/>
    <property type="project" value="TreeGrafter"/>
</dbReference>
<dbReference type="Pfam" id="PF08005">
    <property type="entry name" value="PHR"/>
    <property type="match status" value="1"/>
</dbReference>
<evidence type="ECO:0000313" key="2">
    <source>
        <dbReference type="WBParaSite" id="GPUH_0000123101-mRNA-1"/>
    </source>
</evidence>
<accession>A0A183CXP0</accession>
<dbReference type="InterPro" id="IPR038648">
    <property type="entry name" value="PHR_sf"/>
</dbReference>
<organism evidence="2">
    <name type="scientific">Gongylonema pulchrum</name>
    <dbReference type="NCBI Taxonomy" id="637853"/>
    <lineage>
        <taxon>Eukaryota</taxon>
        <taxon>Metazoa</taxon>
        <taxon>Ecdysozoa</taxon>
        <taxon>Nematoda</taxon>
        <taxon>Chromadorea</taxon>
        <taxon>Rhabditida</taxon>
        <taxon>Spirurina</taxon>
        <taxon>Spiruromorpha</taxon>
        <taxon>Spiruroidea</taxon>
        <taxon>Gongylonematidae</taxon>
        <taxon>Gongylonema</taxon>
    </lineage>
</organism>
<proteinExistence type="predicted"/>
<dbReference type="GO" id="GO:0005886">
    <property type="term" value="C:plasma membrane"/>
    <property type="evidence" value="ECO:0007669"/>
    <property type="project" value="TreeGrafter"/>
</dbReference>
<dbReference type="GO" id="GO:0061630">
    <property type="term" value="F:ubiquitin protein ligase activity"/>
    <property type="evidence" value="ECO:0007669"/>
    <property type="project" value="TreeGrafter"/>
</dbReference>
<reference evidence="2" key="1">
    <citation type="submission" date="2016-06" db="UniProtKB">
        <authorList>
            <consortium name="WormBaseParasite"/>
        </authorList>
    </citation>
    <scope>IDENTIFICATION</scope>
</reference>
<sequence>LPGKVQVVQIAAGSNHTILRTADVPSFVPGFGRGSGTVATWIGASGDTTFIHSQARVYSSGIILDCQIVANNETVLLFPNEVGKDYMVIRRKCNTFYQYSLGAGGLYTNWCLEPKYDLLWAFNAAEMRIKSISACLPRSQEAKSSDANMEALAKEISFLRAPEFMIPMVGEISLPIRQLALNLLSTAYVATMLESRRPSEQKVDYFAHEAKAPNIGGASAGRGFSSGYHRIDRFEGYGGGWGYSAHSVEAIQFRTSQDIRLFGIGLFGGRGEYIAKLKLYRLCAPDYEEQSVELLSESDEMLYECAAHEKAQLLFPRPVSIKANLWHVICTQVNGPSSDCGASGQSNVVGEDGVRFFFRNSRMSNNGTDISVGQIPEFLYLSEASNTQSPDFDAKNKATDASHDCISCAISSQYLLTISSTTIESLFRLVDWSLQKAVVEVDSSREDAAWMRERFMIIVILALRFLKFYICSLYLPRRRSERLEKSEPSSAVAEQMVQFASIVSSIFEIANEQQLSDDSSARVILLEEAVHCVIQCSHVLYPSSAVFLDQLAFLMSTPNRDWSLVALLGALLNHEYVLLLFI</sequence>
<dbReference type="PANTHER" id="PTHR45943">
    <property type="entry name" value="E3 UBIQUITIN-PROTEIN LIGASE MYCBP2"/>
    <property type="match status" value="1"/>
</dbReference>
<dbReference type="Gene3D" id="2.60.120.820">
    <property type="entry name" value="PHR domain"/>
    <property type="match status" value="1"/>
</dbReference>
<dbReference type="AlphaFoldDB" id="A0A183CXP0"/>
<dbReference type="PANTHER" id="PTHR45943:SF1">
    <property type="entry name" value="E3 UBIQUITIN-PROTEIN LIGASE MYCBP2"/>
    <property type="match status" value="1"/>
</dbReference>
<dbReference type="GO" id="GO:0005634">
    <property type="term" value="C:nucleus"/>
    <property type="evidence" value="ECO:0007669"/>
    <property type="project" value="TreeGrafter"/>
</dbReference>
<dbReference type="WBParaSite" id="GPUH_0000123101-mRNA-1">
    <property type="protein sequence ID" value="GPUH_0000123101-mRNA-1"/>
    <property type="gene ID" value="GPUH_0000123101"/>
</dbReference>
<protein>
    <submittedName>
        <fullName evidence="2">PHR domain-containing protein</fullName>
    </submittedName>
</protein>